<feature type="domain" description="BRK" evidence="6">
    <location>
        <begin position="23"/>
        <end position="67"/>
    </location>
</feature>
<dbReference type="InterPro" id="IPR037259">
    <property type="entry name" value="BRK_sf"/>
</dbReference>
<organism evidence="7 8">
    <name type="scientific">Rhodosorus marinus</name>
    <dbReference type="NCBI Taxonomy" id="101924"/>
    <lineage>
        <taxon>Eukaryota</taxon>
        <taxon>Rhodophyta</taxon>
        <taxon>Stylonematophyceae</taxon>
        <taxon>Stylonematales</taxon>
        <taxon>Stylonemataceae</taxon>
        <taxon>Rhodosorus</taxon>
    </lineage>
</organism>
<evidence type="ECO:0000256" key="2">
    <source>
        <dbReference type="ARBA" id="ARBA00023015"/>
    </source>
</evidence>
<evidence type="ECO:0000313" key="7">
    <source>
        <dbReference type="EMBL" id="KAJ8903043.1"/>
    </source>
</evidence>
<evidence type="ECO:0000259" key="6">
    <source>
        <dbReference type="SMART" id="SM00592"/>
    </source>
</evidence>
<accession>A0AAV8UN90</accession>
<evidence type="ECO:0000256" key="5">
    <source>
        <dbReference type="SAM" id="MobiDB-lite"/>
    </source>
</evidence>
<sequence length="384" mass="41273">MGRGGSSAGFPPYASLIFSGVKMDDEHVTVWEPATGKTVAGNAAPYRKNLPVWLKAHPGWEEKADELKSSKRRSAARRAKLAASSFAALCAHKKVAQALLDDVSLLTDPADSTPLASDWSADEYVRLEEALVRVGEQLLLSDAELDRLAEDRWETIVTTVGGSKTQISVMNTAKYILDRGISSHKEIMSGDSGTSSERSPELTEPSFLGSLSSGSSGLASEQNGRAAREPRVTVWDPATGRTVSGNAAPCKRNVTAWIAAHPGWEVKRDEHLSASRRAKKLSLAAFDSDEDAKEDTDYGEHSATEPGSPPSSVLSDALEGLLNLSGQGYRHATTSEDSDSPVKRLASWSSSISDEEASDIGVKRCAPEIREEDQRPSHRSKLVS</sequence>
<proteinExistence type="predicted"/>
<evidence type="ECO:0000256" key="1">
    <source>
        <dbReference type="ARBA" id="ARBA00004123"/>
    </source>
</evidence>
<feature type="compositionally biased region" description="Basic and acidic residues" evidence="5">
    <location>
        <begin position="361"/>
        <end position="376"/>
    </location>
</feature>
<feature type="region of interest" description="Disordered" evidence="5">
    <location>
        <begin position="286"/>
        <end position="313"/>
    </location>
</feature>
<protein>
    <recommendedName>
        <fullName evidence="6">BRK domain-containing protein</fullName>
    </recommendedName>
</protein>
<keyword evidence="8" id="KW-1185">Reference proteome</keyword>
<dbReference type="SUPFAM" id="SSF160481">
    <property type="entry name" value="BRK domain-like"/>
    <property type="match status" value="2"/>
</dbReference>
<keyword evidence="2" id="KW-0805">Transcription regulation</keyword>
<feature type="region of interest" description="Disordered" evidence="5">
    <location>
        <begin position="329"/>
        <end position="384"/>
    </location>
</feature>
<feature type="compositionally biased region" description="Low complexity" evidence="5">
    <location>
        <begin position="206"/>
        <end position="220"/>
    </location>
</feature>
<comment type="caution">
    <text evidence="7">The sequence shown here is derived from an EMBL/GenBank/DDBJ whole genome shotgun (WGS) entry which is preliminary data.</text>
</comment>
<dbReference type="SMART" id="SM00592">
    <property type="entry name" value="BRK"/>
    <property type="match status" value="2"/>
</dbReference>
<dbReference type="AlphaFoldDB" id="A0AAV8UN90"/>
<evidence type="ECO:0000256" key="4">
    <source>
        <dbReference type="ARBA" id="ARBA00023242"/>
    </source>
</evidence>
<dbReference type="Gene3D" id="3.40.5.120">
    <property type="match status" value="2"/>
</dbReference>
<feature type="region of interest" description="Disordered" evidence="5">
    <location>
        <begin position="186"/>
        <end position="247"/>
    </location>
</feature>
<evidence type="ECO:0000256" key="3">
    <source>
        <dbReference type="ARBA" id="ARBA00023163"/>
    </source>
</evidence>
<comment type="subcellular location">
    <subcellularLocation>
        <location evidence="1">Nucleus</location>
    </subcellularLocation>
</comment>
<reference evidence="7 8" key="1">
    <citation type="journal article" date="2023" name="Nat. Commun.">
        <title>Origin of minicircular mitochondrial genomes in red algae.</title>
        <authorList>
            <person name="Lee Y."/>
            <person name="Cho C.H."/>
            <person name="Lee Y.M."/>
            <person name="Park S.I."/>
            <person name="Yang J.H."/>
            <person name="West J.A."/>
            <person name="Bhattacharya D."/>
            <person name="Yoon H.S."/>
        </authorList>
    </citation>
    <scope>NUCLEOTIDE SEQUENCE [LARGE SCALE GENOMIC DNA]</scope>
    <source>
        <strain evidence="7 8">CCMP1338</strain>
        <tissue evidence="7">Whole cell</tissue>
    </source>
</reference>
<keyword evidence="4" id="KW-0539">Nucleus</keyword>
<gene>
    <name evidence="7" type="ORF">NDN08_006358</name>
</gene>
<feature type="domain" description="BRK" evidence="6">
    <location>
        <begin position="227"/>
        <end position="271"/>
    </location>
</feature>
<dbReference type="EMBL" id="JAMWBK010000008">
    <property type="protein sequence ID" value="KAJ8903043.1"/>
    <property type="molecule type" value="Genomic_DNA"/>
</dbReference>
<dbReference type="Proteomes" id="UP001157974">
    <property type="component" value="Unassembled WGS sequence"/>
</dbReference>
<dbReference type="Pfam" id="PF07533">
    <property type="entry name" value="BRK"/>
    <property type="match status" value="2"/>
</dbReference>
<dbReference type="GO" id="GO:0005634">
    <property type="term" value="C:nucleus"/>
    <property type="evidence" value="ECO:0007669"/>
    <property type="project" value="UniProtKB-SubCell"/>
</dbReference>
<evidence type="ECO:0000313" key="8">
    <source>
        <dbReference type="Proteomes" id="UP001157974"/>
    </source>
</evidence>
<dbReference type="InterPro" id="IPR006576">
    <property type="entry name" value="BRK_domain"/>
</dbReference>
<name>A0AAV8UN90_9RHOD</name>
<keyword evidence="3" id="KW-0804">Transcription</keyword>